<name>A0ACB9QFZ0_9MYRT</name>
<accession>A0ACB9QFZ0</accession>
<comment type="caution">
    <text evidence="1">The sequence shown here is derived from an EMBL/GenBank/DDBJ whole genome shotgun (WGS) entry which is preliminary data.</text>
</comment>
<keyword evidence="2" id="KW-1185">Reference proteome</keyword>
<reference evidence="2" key="1">
    <citation type="journal article" date="2023" name="Front. Plant Sci.">
        <title>Chromosomal-level genome assembly of Melastoma candidum provides insights into trichome evolution.</title>
        <authorList>
            <person name="Zhong Y."/>
            <person name="Wu W."/>
            <person name="Sun C."/>
            <person name="Zou P."/>
            <person name="Liu Y."/>
            <person name="Dai S."/>
            <person name="Zhou R."/>
        </authorList>
    </citation>
    <scope>NUCLEOTIDE SEQUENCE [LARGE SCALE GENOMIC DNA]</scope>
</reference>
<sequence>MDRDWGSKPGSGGAASAQDEAVNRRERLRRLALETIDLAKDPYFMRNHLGSYECKLCLTLHNNEGNYLAHTQGKSHQTNIWARISIGGPPADPNPIRFSSLRETSLTLSPLAGILAHSVPSPPSSEKMPPKGSSAALLALHYPTSIFCPRNSPFLKLRPVSRTFGFEEGDFPVLESEALFIRKAGEEIRDQVF</sequence>
<evidence type="ECO:0000313" key="1">
    <source>
        <dbReference type="EMBL" id="KAI4365623.1"/>
    </source>
</evidence>
<proteinExistence type="predicted"/>
<dbReference type="Proteomes" id="UP001057402">
    <property type="component" value="Chromosome 6"/>
</dbReference>
<dbReference type="EMBL" id="CM042885">
    <property type="protein sequence ID" value="KAI4365623.1"/>
    <property type="molecule type" value="Genomic_DNA"/>
</dbReference>
<organism evidence="1 2">
    <name type="scientific">Melastoma candidum</name>
    <dbReference type="NCBI Taxonomy" id="119954"/>
    <lineage>
        <taxon>Eukaryota</taxon>
        <taxon>Viridiplantae</taxon>
        <taxon>Streptophyta</taxon>
        <taxon>Embryophyta</taxon>
        <taxon>Tracheophyta</taxon>
        <taxon>Spermatophyta</taxon>
        <taxon>Magnoliopsida</taxon>
        <taxon>eudicotyledons</taxon>
        <taxon>Gunneridae</taxon>
        <taxon>Pentapetalae</taxon>
        <taxon>rosids</taxon>
        <taxon>malvids</taxon>
        <taxon>Myrtales</taxon>
        <taxon>Melastomataceae</taxon>
        <taxon>Melastomatoideae</taxon>
        <taxon>Melastomateae</taxon>
        <taxon>Melastoma</taxon>
    </lineage>
</organism>
<evidence type="ECO:0000313" key="2">
    <source>
        <dbReference type="Proteomes" id="UP001057402"/>
    </source>
</evidence>
<protein>
    <submittedName>
        <fullName evidence="1">Uncharacterized protein</fullName>
    </submittedName>
</protein>
<gene>
    <name evidence="1" type="ORF">MLD38_021589</name>
</gene>